<dbReference type="RefSeq" id="WP_264945934.1">
    <property type="nucleotide sequence ID" value="NZ_JAPDRA010000010.1"/>
</dbReference>
<organism evidence="1 2">
    <name type="scientific">Sphingomonas canadensis</name>
    <dbReference type="NCBI Taxonomy" id="1219257"/>
    <lineage>
        <taxon>Bacteria</taxon>
        <taxon>Pseudomonadati</taxon>
        <taxon>Pseudomonadota</taxon>
        <taxon>Alphaproteobacteria</taxon>
        <taxon>Sphingomonadales</taxon>
        <taxon>Sphingomonadaceae</taxon>
        <taxon>Sphingomonas</taxon>
    </lineage>
</organism>
<comment type="caution">
    <text evidence="1">The sequence shown here is derived from an EMBL/GenBank/DDBJ whole genome shotgun (WGS) entry which is preliminary data.</text>
</comment>
<reference evidence="2" key="1">
    <citation type="journal article" date="2019" name="Int. J. Syst. Evol. Microbiol.">
        <title>The Global Catalogue of Microorganisms (GCM) 10K type strain sequencing project: providing services to taxonomists for standard genome sequencing and annotation.</title>
        <authorList>
            <consortium name="The Broad Institute Genomics Platform"/>
            <consortium name="The Broad Institute Genome Sequencing Center for Infectious Disease"/>
            <person name="Wu L."/>
            <person name="Ma J."/>
        </authorList>
    </citation>
    <scope>NUCLEOTIDE SEQUENCE [LARGE SCALE GENOMIC DNA]</scope>
    <source>
        <strain evidence="2">CCUG 62982</strain>
    </source>
</reference>
<accession>A0ABW3HAN8</accession>
<gene>
    <name evidence="1" type="ORF">ACFQ1E_17305</name>
</gene>
<protein>
    <submittedName>
        <fullName evidence="1">XAC0095 family protein</fullName>
    </submittedName>
</protein>
<dbReference type="InterPro" id="IPR058099">
    <property type="entry name" value="T3SS_XAC0095_dom"/>
</dbReference>
<name>A0ABW3HAN8_9SPHN</name>
<keyword evidence="2" id="KW-1185">Reference proteome</keyword>
<evidence type="ECO:0000313" key="1">
    <source>
        <dbReference type="EMBL" id="MFD0948104.1"/>
    </source>
</evidence>
<dbReference type="NCBIfam" id="NF047335">
    <property type="entry name" value="T3SS_XAC0095"/>
    <property type="match status" value="1"/>
</dbReference>
<proteinExistence type="predicted"/>
<sequence length="96" mass="10207">MPQAARPHIHADPVLEAHYALSDAGMFELHLLRRSLAALATLTCPEGAEEAHHAPETPREDLGALFLVLGRQLGRAIDGIPAVSGAIRVERTGAGR</sequence>
<dbReference type="EMBL" id="JBHTJG010000010">
    <property type="protein sequence ID" value="MFD0948104.1"/>
    <property type="molecule type" value="Genomic_DNA"/>
</dbReference>
<evidence type="ECO:0000313" key="2">
    <source>
        <dbReference type="Proteomes" id="UP001596977"/>
    </source>
</evidence>
<dbReference type="Proteomes" id="UP001596977">
    <property type="component" value="Unassembled WGS sequence"/>
</dbReference>